<dbReference type="EMBL" id="JAVIJP010000032">
    <property type="protein sequence ID" value="KAL3631206.1"/>
    <property type="molecule type" value="Genomic_DNA"/>
</dbReference>
<sequence length="811" mass="89968">MGTKLHSKSYLPGYYYSMRDLNEDSSSSSWPVCFGDNATANGQYNNGFGPRTIVDGYPGDGKDALKQKMLEHEAIFKNQVYELHRLYRIQRDMMDQFKSKGLHYLRASMEQPSSSSSLRGSQMPSQDARKWHMAGFPLANSGYDRTSISGLEIENSPVSCTKGYNITQPIHMPFENGAFLKESEPSDSRPLKVRKKLFDLQLPADEYVDTEKDEKFPEGTDLPLGARDGMKTDCRRIRCADLNEPIGIEEAMAPSVVGFLDHNGKTKGGNQIVSESRWFSHLYEAGSSKCNIGSITNGLHKEKMPILSYPVPGMLNRAPGPDPFSSSWPHSIPSWANPKSSFIQKSTTVGSCLVNASTKSNPSFGIEITAKNGFYHGSASGMKETNVRLPSSAGFESFDYLNFSRPNNNVAVSDRSNNHVFRNTKPAVFIDLNEAEDEESKPGDHPSSLPWLKRNPTRANGPAVTDLNQPSSDCEIVEIRNVKKILGFPIFETGPPENGPSSLASTGCPNDAGKRKRNGMIDINLECEPDEEIDIEKEKTPYKQFDLNSCVSDFEEEEGDALASVKIAHEIDLEAPVKDNDDTVVDASLQDEVLKNAAETMVAISSFSCLRIDEPLSSDLSLAESLGWFVDAVSDELEDRFPKEMDDFEAMTLRLEETKEEDYMPVPFVPEFQDGDETGPANNALVGRPRRGQSRRGRQRRDFQRDILPGLVSLSRHEVTEDIQIFGGLMRATGHHWVSGSTRRNGCGRGRRRAVVESVSTTVANNNNNRVCGLPLVQQINTIEGWGKTTRRPRRQRCPVGNNNAPAVVLT</sequence>
<feature type="region of interest" description="Disordered" evidence="1">
    <location>
        <begin position="434"/>
        <end position="469"/>
    </location>
</feature>
<dbReference type="Proteomes" id="UP001632038">
    <property type="component" value="Unassembled WGS sequence"/>
</dbReference>
<evidence type="ECO:0000313" key="2">
    <source>
        <dbReference type="EMBL" id="KAL3631206.1"/>
    </source>
</evidence>
<keyword evidence="3" id="KW-1185">Reference proteome</keyword>
<proteinExistence type="predicted"/>
<dbReference type="AlphaFoldDB" id="A0ABD3CML3"/>
<feature type="region of interest" description="Disordered" evidence="1">
    <location>
        <begin position="788"/>
        <end position="811"/>
    </location>
</feature>
<feature type="compositionally biased region" description="Basic residues" evidence="1">
    <location>
        <begin position="688"/>
        <end position="699"/>
    </location>
</feature>
<gene>
    <name evidence="2" type="ORF">CASFOL_024190</name>
</gene>
<evidence type="ECO:0000313" key="3">
    <source>
        <dbReference type="Proteomes" id="UP001632038"/>
    </source>
</evidence>
<feature type="region of interest" description="Disordered" evidence="1">
    <location>
        <begin position="671"/>
        <end position="702"/>
    </location>
</feature>
<dbReference type="PANTHER" id="PTHR33167:SF4">
    <property type="entry name" value="TRANSCRIPTION FACTOR, PUTATIVE (DUF863)-RELATED"/>
    <property type="match status" value="1"/>
</dbReference>
<evidence type="ECO:0000256" key="1">
    <source>
        <dbReference type="SAM" id="MobiDB-lite"/>
    </source>
</evidence>
<reference evidence="3" key="1">
    <citation type="journal article" date="2024" name="IScience">
        <title>Strigolactones Initiate the Formation of Haustorium-like Structures in Castilleja.</title>
        <authorList>
            <person name="Buerger M."/>
            <person name="Peterson D."/>
            <person name="Chory J."/>
        </authorList>
    </citation>
    <scope>NUCLEOTIDE SEQUENCE [LARGE SCALE GENOMIC DNA]</scope>
</reference>
<name>A0ABD3CML3_9LAMI</name>
<dbReference type="Pfam" id="PF05904">
    <property type="entry name" value="DUF863"/>
    <property type="match status" value="3"/>
</dbReference>
<accession>A0ABD3CML3</accession>
<organism evidence="2 3">
    <name type="scientific">Castilleja foliolosa</name>
    <dbReference type="NCBI Taxonomy" id="1961234"/>
    <lineage>
        <taxon>Eukaryota</taxon>
        <taxon>Viridiplantae</taxon>
        <taxon>Streptophyta</taxon>
        <taxon>Embryophyta</taxon>
        <taxon>Tracheophyta</taxon>
        <taxon>Spermatophyta</taxon>
        <taxon>Magnoliopsida</taxon>
        <taxon>eudicotyledons</taxon>
        <taxon>Gunneridae</taxon>
        <taxon>Pentapetalae</taxon>
        <taxon>asterids</taxon>
        <taxon>lamiids</taxon>
        <taxon>Lamiales</taxon>
        <taxon>Orobanchaceae</taxon>
        <taxon>Pedicularideae</taxon>
        <taxon>Castillejinae</taxon>
        <taxon>Castilleja</taxon>
    </lineage>
</organism>
<dbReference type="PANTHER" id="PTHR33167">
    <property type="entry name" value="TRANSCRIPTION FACTOR, PUTATIVE (DUF863)-RELATED"/>
    <property type="match status" value="1"/>
</dbReference>
<protein>
    <submittedName>
        <fullName evidence="2">Uncharacterized protein</fullName>
    </submittedName>
</protein>
<dbReference type="InterPro" id="IPR008581">
    <property type="entry name" value="DUF863_pln"/>
</dbReference>
<comment type="caution">
    <text evidence="2">The sequence shown here is derived from an EMBL/GenBank/DDBJ whole genome shotgun (WGS) entry which is preliminary data.</text>
</comment>